<proteinExistence type="predicted"/>
<organism evidence="1">
    <name type="scientific">Brassica cretica</name>
    <name type="common">Mustard</name>
    <dbReference type="NCBI Taxonomy" id="69181"/>
    <lineage>
        <taxon>Eukaryota</taxon>
        <taxon>Viridiplantae</taxon>
        <taxon>Streptophyta</taxon>
        <taxon>Embryophyta</taxon>
        <taxon>Tracheophyta</taxon>
        <taxon>Spermatophyta</taxon>
        <taxon>Magnoliopsida</taxon>
        <taxon>eudicotyledons</taxon>
        <taxon>Gunneridae</taxon>
        <taxon>Pentapetalae</taxon>
        <taxon>rosids</taxon>
        <taxon>malvids</taxon>
        <taxon>Brassicales</taxon>
        <taxon>Brassicaceae</taxon>
        <taxon>Brassiceae</taxon>
        <taxon>Brassica</taxon>
    </lineage>
</organism>
<dbReference type="Gene3D" id="2.60.120.330">
    <property type="entry name" value="B-lactam Antibiotic, Isopenicillin N Synthase, Chain"/>
    <property type="match status" value="1"/>
</dbReference>
<accession>A0A8S9K422</accession>
<dbReference type="InterPro" id="IPR027443">
    <property type="entry name" value="IPNS-like_sf"/>
</dbReference>
<evidence type="ECO:0008006" key="2">
    <source>
        <dbReference type="Google" id="ProtNLM"/>
    </source>
</evidence>
<dbReference type="EMBL" id="QGKY02000190">
    <property type="protein sequence ID" value="KAF2588869.1"/>
    <property type="molecule type" value="Genomic_DNA"/>
</dbReference>
<protein>
    <recommendedName>
        <fullName evidence="2">Isopenicillin N synthase-like Fe(2+) 2OG dioxygenase domain-containing protein</fullName>
    </recommendedName>
</protein>
<dbReference type="SUPFAM" id="SSF51197">
    <property type="entry name" value="Clavaminate synthase-like"/>
    <property type="match status" value="1"/>
</dbReference>
<evidence type="ECO:0000313" key="1">
    <source>
        <dbReference type="EMBL" id="KAF2588869.1"/>
    </source>
</evidence>
<sequence>MFLLFVQRLYFIFGVVMQLITNDKFISLEHRVLANRATRARVSVACFFTTGVRPNPRLYGPIRELVSEENPPRYREITIRDYAAHVNAKGLDGTSALLHFKI</sequence>
<gene>
    <name evidence="1" type="ORF">F2Q70_00042030</name>
</gene>
<comment type="caution">
    <text evidence="1">The sequence shown here is derived from an EMBL/GenBank/DDBJ whole genome shotgun (WGS) entry which is preliminary data.</text>
</comment>
<reference evidence="1" key="1">
    <citation type="submission" date="2019-12" db="EMBL/GenBank/DDBJ databases">
        <title>Genome sequencing and annotation of Brassica cretica.</title>
        <authorList>
            <person name="Studholme D.J."/>
            <person name="Sarris P.F."/>
        </authorList>
    </citation>
    <scope>NUCLEOTIDE SEQUENCE</scope>
    <source>
        <strain evidence="1">PFS-102/07</strain>
        <tissue evidence="1">Leaf</tissue>
    </source>
</reference>
<dbReference type="AlphaFoldDB" id="A0A8S9K422"/>
<name>A0A8S9K422_BRACR</name>